<dbReference type="GO" id="GO:0046656">
    <property type="term" value="P:folic acid biosynthetic process"/>
    <property type="evidence" value="ECO:0007669"/>
    <property type="project" value="UniProtKB-KW"/>
</dbReference>
<dbReference type="GO" id="GO:0004156">
    <property type="term" value="F:dihydropteroate synthase activity"/>
    <property type="evidence" value="ECO:0007669"/>
    <property type="project" value="UniProtKB-EC"/>
</dbReference>
<dbReference type="PROSITE" id="PS00792">
    <property type="entry name" value="DHPS_1"/>
    <property type="match status" value="1"/>
</dbReference>
<comment type="pathway">
    <text evidence="3">Cofactor biosynthesis; tetrahydrofolate biosynthesis; 7,8-dihydrofolate from 2-amino-4-hydroxy-6-hydroxymethyl-7,8-dihydropteridine diphosphate and 4-aminobenzoate: step 1/2.</text>
</comment>
<dbReference type="PROSITE" id="PS00793">
    <property type="entry name" value="DHPS_2"/>
    <property type="match status" value="1"/>
</dbReference>
<evidence type="ECO:0000256" key="2">
    <source>
        <dbReference type="ARBA" id="ARBA00001946"/>
    </source>
</evidence>
<dbReference type="InterPro" id="IPR011005">
    <property type="entry name" value="Dihydropteroate_synth-like_sf"/>
</dbReference>
<dbReference type="NCBIfam" id="TIGR01496">
    <property type="entry name" value="DHPS"/>
    <property type="match status" value="1"/>
</dbReference>
<evidence type="ECO:0000256" key="5">
    <source>
        <dbReference type="ARBA" id="ARBA00022679"/>
    </source>
</evidence>
<dbReference type="PROSITE" id="PS50972">
    <property type="entry name" value="PTERIN_BINDING"/>
    <property type="match status" value="1"/>
</dbReference>
<evidence type="ECO:0000256" key="3">
    <source>
        <dbReference type="ARBA" id="ARBA00004763"/>
    </source>
</evidence>
<gene>
    <name evidence="10" type="ORF">ASZ90_000217</name>
</gene>
<dbReference type="EMBL" id="LNQE01000025">
    <property type="protein sequence ID" value="KUG29883.1"/>
    <property type="molecule type" value="Genomic_DNA"/>
</dbReference>
<organism evidence="10">
    <name type="scientific">hydrocarbon metagenome</name>
    <dbReference type="NCBI Taxonomy" id="938273"/>
    <lineage>
        <taxon>unclassified sequences</taxon>
        <taxon>metagenomes</taxon>
        <taxon>ecological metagenomes</taxon>
    </lineage>
</organism>
<feature type="domain" description="Pterin-binding" evidence="9">
    <location>
        <begin position="18"/>
        <end position="292"/>
    </location>
</feature>
<dbReference type="PANTHER" id="PTHR20941">
    <property type="entry name" value="FOLATE SYNTHESIS PROTEINS"/>
    <property type="match status" value="1"/>
</dbReference>
<keyword evidence="5 10" id="KW-0808">Transferase</keyword>
<reference evidence="10" key="1">
    <citation type="journal article" date="2015" name="Proc. Natl. Acad. Sci. U.S.A.">
        <title>Networks of energetic and metabolic interactions define dynamics in microbial communities.</title>
        <authorList>
            <person name="Embree M."/>
            <person name="Liu J.K."/>
            <person name="Al-Bassam M.M."/>
            <person name="Zengler K."/>
        </authorList>
    </citation>
    <scope>NUCLEOTIDE SEQUENCE</scope>
</reference>
<dbReference type="EC" id="2.5.1.15" evidence="4"/>
<dbReference type="GO" id="GO:0046872">
    <property type="term" value="F:metal ion binding"/>
    <property type="evidence" value="ECO:0007669"/>
    <property type="project" value="UniProtKB-KW"/>
</dbReference>
<accession>A0A0W8G9R9</accession>
<dbReference type="AlphaFoldDB" id="A0A0W8G9R9"/>
<keyword evidence="6" id="KW-0479">Metal-binding</keyword>
<protein>
    <recommendedName>
        <fullName evidence="4">dihydropteroate synthase</fullName>
        <ecNumber evidence="4">2.5.1.15</ecNumber>
    </recommendedName>
</protein>
<comment type="cofactor">
    <cofactor evidence="2">
        <name>Mg(2+)</name>
        <dbReference type="ChEBI" id="CHEBI:18420"/>
    </cofactor>
</comment>
<comment type="catalytic activity">
    <reaction evidence="1">
        <text>(7,8-dihydropterin-6-yl)methyl diphosphate + 4-aminobenzoate = 7,8-dihydropteroate + diphosphate</text>
        <dbReference type="Rhea" id="RHEA:19949"/>
        <dbReference type="ChEBI" id="CHEBI:17836"/>
        <dbReference type="ChEBI" id="CHEBI:17839"/>
        <dbReference type="ChEBI" id="CHEBI:33019"/>
        <dbReference type="ChEBI" id="CHEBI:72950"/>
        <dbReference type="EC" id="2.5.1.15"/>
    </reaction>
</comment>
<dbReference type="InterPro" id="IPR045031">
    <property type="entry name" value="DHP_synth-like"/>
</dbReference>
<proteinExistence type="predicted"/>
<evidence type="ECO:0000256" key="1">
    <source>
        <dbReference type="ARBA" id="ARBA00000012"/>
    </source>
</evidence>
<dbReference type="InterPro" id="IPR006390">
    <property type="entry name" value="DHP_synth_dom"/>
</dbReference>
<comment type="caution">
    <text evidence="10">The sequence shown here is derived from an EMBL/GenBank/DDBJ whole genome shotgun (WGS) entry which is preliminary data.</text>
</comment>
<dbReference type="GO" id="GO:0046654">
    <property type="term" value="P:tetrahydrofolate biosynthetic process"/>
    <property type="evidence" value="ECO:0007669"/>
    <property type="project" value="TreeGrafter"/>
</dbReference>
<evidence type="ECO:0000256" key="8">
    <source>
        <dbReference type="ARBA" id="ARBA00022909"/>
    </source>
</evidence>
<sequence>MWRVGGREGGIALTPDPFLVAGILNVTPDSFYDGGVHTTRDTALAHGLALGRAGADMVDVGGQSTRPGSDPVPEAVELDRVVPVVRELVRAFADPAFAVAPADGQGLFPPSALCPLVSVDTSRAACAAACLTAGAAIVNDVSALSADPGLLDVLVQYRPGYVLMHSQGTPKTMQAAPAYGDAADEVLAFFERGLARLTAAGLPEEHVALDPGIGFGKLLSHNLELLRALPRFAALGRPVYLGLSNKSLFQGLFGLDVAERGPVTMTATALCGVRGAHVHRVHDVAAARQALALAREIFFHHGPDRVGGAGAGPGVGTGVGEGKP</sequence>
<dbReference type="SUPFAM" id="SSF51717">
    <property type="entry name" value="Dihydropteroate synthetase-like"/>
    <property type="match status" value="1"/>
</dbReference>
<dbReference type="InterPro" id="IPR000489">
    <property type="entry name" value="Pterin-binding_dom"/>
</dbReference>
<dbReference type="Gene3D" id="3.20.20.20">
    <property type="entry name" value="Dihydropteroate synthase-like"/>
    <property type="match status" value="1"/>
</dbReference>
<evidence type="ECO:0000259" key="9">
    <source>
        <dbReference type="PROSITE" id="PS50972"/>
    </source>
</evidence>
<evidence type="ECO:0000313" key="10">
    <source>
        <dbReference type="EMBL" id="KUG29883.1"/>
    </source>
</evidence>
<evidence type="ECO:0000256" key="7">
    <source>
        <dbReference type="ARBA" id="ARBA00022842"/>
    </source>
</evidence>
<keyword evidence="7" id="KW-0460">Magnesium</keyword>
<dbReference type="PANTHER" id="PTHR20941:SF1">
    <property type="entry name" value="FOLIC ACID SYNTHESIS PROTEIN FOL1"/>
    <property type="match status" value="1"/>
</dbReference>
<dbReference type="GO" id="GO:0005829">
    <property type="term" value="C:cytosol"/>
    <property type="evidence" value="ECO:0007669"/>
    <property type="project" value="TreeGrafter"/>
</dbReference>
<evidence type="ECO:0000256" key="6">
    <source>
        <dbReference type="ARBA" id="ARBA00022723"/>
    </source>
</evidence>
<name>A0A0W8G9R9_9ZZZZ</name>
<dbReference type="Pfam" id="PF00809">
    <property type="entry name" value="Pterin_bind"/>
    <property type="match status" value="2"/>
</dbReference>
<evidence type="ECO:0000256" key="4">
    <source>
        <dbReference type="ARBA" id="ARBA00012458"/>
    </source>
</evidence>
<keyword evidence="8" id="KW-0289">Folate biosynthesis</keyword>
<dbReference type="CDD" id="cd00739">
    <property type="entry name" value="DHPS"/>
    <property type="match status" value="1"/>
</dbReference>